<dbReference type="InterPro" id="IPR004843">
    <property type="entry name" value="Calcineurin-like_PHP"/>
</dbReference>
<organism evidence="2 3">
    <name type="scientific">Podospora australis</name>
    <dbReference type="NCBI Taxonomy" id="1536484"/>
    <lineage>
        <taxon>Eukaryota</taxon>
        <taxon>Fungi</taxon>
        <taxon>Dikarya</taxon>
        <taxon>Ascomycota</taxon>
        <taxon>Pezizomycotina</taxon>
        <taxon>Sordariomycetes</taxon>
        <taxon>Sordariomycetidae</taxon>
        <taxon>Sordariales</taxon>
        <taxon>Podosporaceae</taxon>
        <taxon>Podospora</taxon>
    </lineage>
</organism>
<reference evidence="2" key="1">
    <citation type="journal article" date="2023" name="Mol. Phylogenet. Evol.">
        <title>Genome-scale phylogeny and comparative genomics of the fungal order Sordariales.</title>
        <authorList>
            <person name="Hensen N."/>
            <person name="Bonometti L."/>
            <person name="Westerberg I."/>
            <person name="Brannstrom I.O."/>
            <person name="Guillou S."/>
            <person name="Cros-Aarteil S."/>
            <person name="Calhoun S."/>
            <person name="Haridas S."/>
            <person name="Kuo A."/>
            <person name="Mondo S."/>
            <person name="Pangilinan J."/>
            <person name="Riley R."/>
            <person name="LaButti K."/>
            <person name="Andreopoulos B."/>
            <person name="Lipzen A."/>
            <person name="Chen C."/>
            <person name="Yan M."/>
            <person name="Daum C."/>
            <person name="Ng V."/>
            <person name="Clum A."/>
            <person name="Steindorff A."/>
            <person name="Ohm R.A."/>
            <person name="Martin F."/>
            <person name="Silar P."/>
            <person name="Natvig D.O."/>
            <person name="Lalanne C."/>
            <person name="Gautier V."/>
            <person name="Ament-Velasquez S.L."/>
            <person name="Kruys A."/>
            <person name="Hutchinson M.I."/>
            <person name="Powell A.J."/>
            <person name="Barry K."/>
            <person name="Miller A.N."/>
            <person name="Grigoriev I.V."/>
            <person name="Debuchy R."/>
            <person name="Gladieux P."/>
            <person name="Hiltunen Thoren M."/>
            <person name="Johannesson H."/>
        </authorList>
    </citation>
    <scope>NUCLEOTIDE SEQUENCE</scope>
    <source>
        <strain evidence="2">PSN309</strain>
    </source>
</reference>
<keyword evidence="3" id="KW-1185">Reference proteome</keyword>
<evidence type="ECO:0000313" key="3">
    <source>
        <dbReference type="Proteomes" id="UP001302126"/>
    </source>
</evidence>
<dbReference type="PANTHER" id="PTHR12905:SF18">
    <property type="entry name" value="ESTER HYDROLASE, PUTATIVE (AFU_ORTHOLOGUE AFUA_4G03130)-RELATED"/>
    <property type="match status" value="1"/>
</dbReference>
<dbReference type="GO" id="GO:0016787">
    <property type="term" value="F:hydrolase activity"/>
    <property type="evidence" value="ECO:0007669"/>
    <property type="project" value="InterPro"/>
</dbReference>
<evidence type="ECO:0000259" key="1">
    <source>
        <dbReference type="Pfam" id="PF00149"/>
    </source>
</evidence>
<dbReference type="EMBL" id="MU864427">
    <property type="protein sequence ID" value="KAK4186264.1"/>
    <property type="molecule type" value="Genomic_DNA"/>
</dbReference>
<accession>A0AAN7AGZ8</accession>
<dbReference type="Gene3D" id="3.60.21.10">
    <property type="match status" value="1"/>
</dbReference>
<evidence type="ECO:0000313" key="2">
    <source>
        <dbReference type="EMBL" id="KAK4186264.1"/>
    </source>
</evidence>
<dbReference type="Proteomes" id="UP001302126">
    <property type="component" value="Unassembled WGS sequence"/>
</dbReference>
<dbReference type="PANTHER" id="PTHR12905">
    <property type="entry name" value="METALLOPHOSPHOESTERASE"/>
    <property type="match status" value="1"/>
</dbReference>
<comment type="caution">
    <text evidence="2">The sequence shown here is derived from an EMBL/GenBank/DDBJ whole genome shotgun (WGS) entry which is preliminary data.</text>
</comment>
<dbReference type="InterPro" id="IPR051693">
    <property type="entry name" value="UPF0046_metallophosphoest"/>
</dbReference>
<dbReference type="InterPro" id="IPR029052">
    <property type="entry name" value="Metallo-depent_PP-like"/>
</dbReference>
<reference evidence="2" key="2">
    <citation type="submission" date="2023-05" db="EMBL/GenBank/DDBJ databases">
        <authorList>
            <consortium name="Lawrence Berkeley National Laboratory"/>
            <person name="Steindorff A."/>
            <person name="Hensen N."/>
            <person name="Bonometti L."/>
            <person name="Westerberg I."/>
            <person name="Brannstrom I.O."/>
            <person name="Guillou S."/>
            <person name="Cros-Aarteil S."/>
            <person name="Calhoun S."/>
            <person name="Haridas S."/>
            <person name="Kuo A."/>
            <person name="Mondo S."/>
            <person name="Pangilinan J."/>
            <person name="Riley R."/>
            <person name="Labutti K."/>
            <person name="Andreopoulos B."/>
            <person name="Lipzen A."/>
            <person name="Chen C."/>
            <person name="Yanf M."/>
            <person name="Daum C."/>
            <person name="Ng V."/>
            <person name="Clum A."/>
            <person name="Ohm R."/>
            <person name="Martin F."/>
            <person name="Silar P."/>
            <person name="Natvig D."/>
            <person name="Lalanne C."/>
            <person name="Gautier V."/>
            <person name="Ament-Velasquez S.L."/>
            <person name="Kruys A."/>
            <person name="Hutchinson M.I."/>
            <person name="Powell A.J."/>
            <person name="Barry K."/>
            <person name="Miller A.N."/>
            <person name="Grigoriev I.V."/>
            <person name="Debuchy R."/>
            <person name="Gladieux P."/>
            <person name="Thoren M.H."/>
            <person name="Johannesson H."/>
        </authorList>
    </citation>
    <scope>NUCLEOTIDE SEQUENCE</scope>
    <source>
        <strain evidence="2">PSN309</strain>
    </source>
</reference>
<feature type="domain" description="Calcineurin-like phosphoesterase" evidence="1">
    <location>
        <begin position="47"/>
        <end position="173"/>
    </location>
</feature>
<proteinExistence type="predicted"/>
<name>A0AAN7AGZ8_9PEZI</name>
<dbReference type="Pfam" id="PF00149">
    <property type="entry name" value="Metallophos"/>
    <property type="match status" value="1"/>
</dbReference>
<dbReference type="SUPFAM" id="SSF56300">
    <property type="entry name" value="Metallo-dependent phosphatases"/>
    <property type="match status" value="1"/>
</dbReference>
<dbReference type="AlphaFoldDB" id="A0AAN7AGZ8"/>
<protein>
    <recommendedName>
        <fullName evidence="1">Calcineurin-like phosphoesterase domain-containing protein</fullName>
    </recommendedName>
</protein>
<sequence>MDTMQQQQHPITSIKTRHYRRRQVARALLARHSHHMHSEDLPQNPIKVVCISDTHNTKPVLPPGDVLIHAGDLTEHGSFDEVQVGLEWLSSQPHRFKILIAGNHDVLFDEDFLEKYPERRYGETRTKQDLHWGDVIYLQDTSITLNIPIAVQTDDGGQTVIRKVTIFGSPWTPQYGISAFQYEVNSGQNHWSQRLRIEGRRYRPDVTVMSLERLRT</sequence>
<gene>
    <name evidence="2" type="ORF">QBC35DRAFT_273617</name>
</gene>